<accession>A0A0A9WB45</accession>
<reference evidence="2" key="1">
    <citation type="journal article" date="2014" name="PLoS ONE">
        <title>Transcriptome-Based Identification of ABC Transporters in the Western Tarnished Plant Bug Lygus hesperus.</title>
        <authorList>
            <person name="Hull J.J."/>
            <person name="Chaney K."/>
            <person name="Geib S.M."/>
            <person name="Fabrick J.A."/>
            <person name="Brent C.S."/>
            <person name="Walsh D."/>
            <person name="Lavine L.C."/>
        </authorList>
    </citation>
    <scope>NUCLEOTIDE SEQUENCE</scope>
</reference>
<feature type="non-terminal residue" evidence="2">
    <location>
        <position position="150"/>
    </location>
</feature>
<feature type="compositionally biased region" description="Acidic residues" evidence="1">
    <location>
        <begin position="1"/>
        <end position="11"/>
    </location>
</feature>
<protein>
    <submittedName>
        <fullName evidence="2">Nucleoporin Ndc1</fullName>
    </submittedName>
</protein>
<dbReference type="EMBL" id="GBHO01038585">
    <property type="protein sequence ID" value="JAG05019.1"/>
    <property type="molecule type" value="Transcribed_RNA"/>
</dbReference>
<organism evidence="2">
    <name type="scientific">Lygus hesperus</name>
    <name type="common">Western plant bug</name>
    <dbReference type="NCBI Taxonomy" id="30085"/>
    <lineage>
        <taxon>Eukaryota</taxon>
        <taxon>Metazoa</taxon>
        <taxon>Ecdysozoa</taxon>
        <taxon>Arthropoda</taxon>
        <taxon>Hexapoda</taxon>
        <taxon>Insecta</taxon>
        <taxon>Pterygota</taxon>
        <taxon>Neoptera</taxon>
        <taxon>Paraneoptera</taxon>
        <taxon>Hemiptera</taxon>
        <taxon>Heteroptera</taxon>
        <taxon>Panheteroptera</taxon>
        <taxon>Cimicomorpha</taxon>
        <taxon>Miridae</taxon>
        <taxon>Mirini</taxon>
        <taxon>Lygus</taxon>
    </lineage>
</organism>
<name>A0A0A9WB45_LYGHE</name>
<gene>
    <name evidence="2" type="primary">Ndc1_0</name>
    <name evidence="2" type="ORF">CM83_101904</name>
</gene>
<evidence type="ECO:0000256" key="1">
    <source>
        <dbReference type="SAM" id="MobiDB-lite"/>
    </source>
</evidence>
<feature type="region of interest" description="Disordered" evidence="1">
    <location>
        <begin position="1"/>
        <end position="28"/>
    </location>
</feature>
<dbReference type="AlphaFoldDB" id="A0A0A9WB45"/>
<evidence type="ECO:0000313" key="2">
    <source>
        <dbReference type="EMBL" id="JAG05019.1"/>
    </source>
</evidence>
<proteinExistence type="predicted"/>
<reference evidence="2" key="2">
    <citation type="submission" date="2014-07" db="EMBL/GenBank/DDBJ databases">
        <authorList>
            <person name="Hull J."/>
        </authorList>
    </citation>
    <scope>NUCLEOTIDE SEQUENCE</scope>
</reference>
<sequence length="150" mass="15970">MSDGTSEEVEDDVKVASCESNVKPTEDAVTKPPLLSMERSREYINEAAIQTVQSMKSLFSRLPSMLSIRPNFTANASAVADVTGEAVDSQVTVFSTNTDECGVNGLQDSESVATGALDTLAAVSQKLYTTLGNICNVDDIPQIPQYEIGS</sequence>